<dbReference type="Gene3D" id="1.10.287.470">
    <property type="entry name" value="Helix hairpin bin"/>
    <property type="match status" value="1"/>
</dbReference>
<dbReference type="Proteomes" id="UP001269819">
    <property type="component" value="Unassembled WGS sequence"/>
</dbReference>
<comment type="similarity">
    <text evidence="1">Belongs to the membrane fusion protein (MFP) (TC 8.A.1) family.</text>
</comment>
<gene>
    <name evidence="4" type="ORF">RYS15_20565</name>
</gene>
<dbReference type="NCBIfam" id="TIGR01730">
    <property type="entry name" value="RND_mfp"/>
    <property type="match status" value="1"/>
</dbReference>
<evidence type="ECO:0000259" key="3">
    <source>
        <dbReference type="Pfam" id="PF25973"/>
    </source>
</evidence>
<dbReference type="Pfam" id="PF25973">
    <property type="entry name" value="BSH_CzcB"/>
    <property type="match status" value="1"/>
</dbReference>
<comment type="caution">
    <text evidence="4">The sequence shown here is derived from an EMBL/GenBank/DDBJ whole genome shotgun (WGS) entry which is preliminary data.</text>
</comment>
<keyword evidence="2" id="KW-0812">Transmembrane</keyword>
<accession>A0ABU3W3V2</accession>
<keyword evidence="5" id="KW-1185">Reference proteome</keyword>
<dbReference type="Gene3D" id="2.40.50.100">
    <property type="match status" value="1"/>
</dbReference>
<dbReference type="PANTHER" id="PTHR30469:SF12">
    <property type="entry name" value="MULTIDRUG RESISTANCE PROTEIN MDTA"/>
    <property type="match status" value="1"/>
</dbReference>
<dbReference type="PANTHER" id="PTHR30469">
    <property type="entry name" value="MULTIDRUG RESISTANCE PROTEIN MDTA"/>
    <property type="match status" value="1"/>
</dbReference>
<dbReference type="InterPro" id="IPR058647">
    <property type="entry name" value="BSH_CzcB-like"/>
</dbReference>
<organism evidence="4 5">
    <name type="scientific">Marinobacter xestospongiae</name>
    <dbReference type="NCBI Taxonomy" id="994319"/>
    <lineage>
        <taxon>Bacteria</taxon>
        <taxon>Pseudomonadati</taxon>
        <taxon>Pseudomonadota</taxon>
        <taxon>Gammaproteobacteria</taxon>
        <taxon>Pseudomonadales</taxon>
        <taxon>Marinobacteraceae</taxon>
        <taxon>Marinobacter</taxon>
    </lineage>
</organism>
<proteinExistence type="inferred from homology"/>
<sequence>MSSSSRRGARWLTLMAAVAALIAVIMLLGAVEDTADVTQAEAVSTPPVVTVEPLSVGDHQARVEVLAEVKPRWNADLKAEVGGLVVKVDDRALAGNRVQQGDPLAVIEDTRYQAELAEAEQLFREAQLAAEQAEYASRVARRQFSRAGEQPPNDLALQLPQLDIAKAAVDAAQARLNLARRQLRQTVIRAPYSGYVIRRYVSPGQMVMTGDPVANLIGDRHQGIEVRLSRAQWQLLAQPLAGQSVAIIDDQGEQLGKAVVRQAGGYLDETTRQYVVHLSDLVLEQDESRVLVGDLVTVRFDGRVVSNSLSIPATALTAEGAFWWVEGDDILAKAPASVVARLEDRVLVQAPEARAQWQVVALPMASYLPGQRVRPRVREVR</sequence>
<protein>
    <submittedName>
        <fullName evidence="4">Efflux RND transporter periplasmic adaptor subunit</fullName>
    </submittedName>
</protein>
<dbReference type="EMBL" id="JAWIIJ010000025">
    <property type="protein sequence ID" value="MDV2081091.1"/>
    <property type="molecule type" value="Genomic_DNA"/>
</dbReference>
<evidence type="ECO:0000313" key="4">
    <source>
        <dbReference type="EMBL" id="MDV2081091.1"/>
    </source>
</evidence>
<evidence type="ECO:0000256" key="1">
    <source>
        <dbReference type="ARBA" id="ARBA00009477"/>
    </source>
</evidence>
<reference evidence="4 5" key="1">
    <citation type="submission" date="2023-10" db="EMBL/GenBank/DDBJ databases">
        <title>Characteristics and mechanism of a salt-tolerant marine origin heterotrophic nitrifying- aerobic denitrifying bacteria Marinobacter xestospongiae HN1.</title>
        <authorList>
            <person name="Qi R."/>
        </authorList>
    </citation>
    <scope>NUCLEOTIDE SEQUENCE [LARGE SCALE GENOMIC DNA]</scope>
    <source>
        <strain evidence="4 5">HN1</strain>
    </source>
</reference>
<feature type="transmembrane region" description="Helical" evidence="2">
    <location>
        <begin position="12"/>
        <end position="31"/>
    </location>
</feature>
<keyword evidence="2" id="KW-1133">Transmembrane helix</keyword>
<evidence type="ECO:0000256" key="2">
    <source>
        <dbReference type="SAM" id="Phobius"/>
    </source>
</evidence>
<dbReference type="InterPro" id="IPR006143">
    <property type="entry name" value="RND_pump_MFP"/>
</dbReference>
<dbReference type="RefSeq" id="WP_316975385.1">
    <property type="nucleotide sequence ID" value="NZ_JAWIIJ010000025.1"/>
</dbReference>
<dbReference type="Gene3D" id="2.40.30.170">
    <property type="match status" value="1"/>
</dbReference>
<evidence type="ECO:0000313" key="5">
    <source>
        <dbReference type="Proteomes" id="UP001269819"/>
    </source>
</evidence>
<dbReference type="SUPFAM" id="SSF111369">
    <property type="entry name" value="HlyD-like secretion proteins"/>
    <property type="match status" value="1"/>
</dbReference>
<keyword evidence="2" id="KW-0472">Membrane</keyword>
<feature type="domain" description="CzcB-like barrel-sandwich hybrid" evidence="3">
    <location>
        <begin position="77"/>
        <end position="210"/>
    </location>
</feature>
<name>A0ABU3W3V2_9GAMM</name>